<feature type="signal peptide" evidence="2">
    <location>
        <begin position="1"/>
        <end position="21"/>
    </location>
</feature>
<dbReference type="Proteomes" id="UP001163882">
    <property type="component" value="Chromosome"/>
</dbReference>
<name>A0ABY6IUA5_9HYPH</name>
<evidence type="ECO:0000313" key="3">
    <source>
        <dbReference type="EMBL" id="UYQ73014.1"/>
    </source>
</evidence>
<gene>
    <name evidence="3" type="ORF">OF122_04400</name>
</gene>
<organism evidence="3 4">
    <name type="scientific">Pelagibacterium flavum</name>
    <dbReference type="NCBI Taxonomy" id="2984530"/>
    <lineage>
        <taxon>Bacteria</taxon>
        <taxon>Pseudomonadati</taxon>
        <taxon>Pseudomonadota</taxon>
        <taxon>Alphaproteobacteria</taxon>
        <taxon>Hyphomicrobiales</taxon>
        <taxon>Devosiaceae</taxon>
        <taxon>Pelagibacterium</taxon>
    </lineage>
</organism>
<dbReference type="EMBL" id="CP107716">
    <property type="protein sequence ID" value="UYQ73014.1"/>
    <property type="molecule type" value="Genomic_DNA"/>
</dbReference>
<dbReference type="InterPro" id="IPR006597">
    <property type="entry name" value="Sel1-like"/>
</dbReference>
<protein>
    <submittedName>
        <fullName evidence="3">Sel1 repeat family protein</fullName>
    </submittedName>
</protein>
<dbReference type="SMART" id="SM00671">
    <property type="entry name" value="SEL1"/>
    <property type="match status" value="6"/>
</dbReference>
<evidence type="ECO:0000256" key="1">
    <source>
        <dbReference type="SAM" id="MobiDB-lite"/>
    </source>
</evidence>
<dbReference type="Gene3D" id="1.25.40.10">
    <property type="entry name" value="Tetratricopeptide repeat domain"/>
    <property type="match status" value="2"/>
</dbReference>
<dbReference type="SUPFAM" id="SSF81901">
    <property type="entry name" value="HCP-like"/>
    <property type="match status" value="1"/>
</dbReference>
<evidence type="ECO:0000256" key="2">
    <source>
        <dbReference type="SAM" id="SignalP"/>
    </source>
</evidence>
<dbReference type="InterPro" id="IPR050767">
    <property type="entry name" value="Sel1_AlgK"/>
</dbReference>
<keyword evidence="2" id="KW-0732">Signal</keyword>
<sequence length="354" mass="37650">MRISAALLAGLVMLSPISATAQSEQMDEALDISRMLLNPPEGVDLAYGAFQRGYYLTALRLAERRAATGDAVAQTLIGEIHANGLGVPQDIPRAITWYAQADQNGDIQATFQLAMLYQTGAGVPRNRERAAALFKKAAEGGHMAAKYNLGLLHVEGTYAEPNLVEAAALIGEAAEAGLAEAQYDYAIMLLEGAGVAPDTARALELLEMAAEQGLPEAQVEYATLLYMGARDGTRDAQGAARWYGRAAEAGNAVGQVRYAMMLAAAEGIEEDIETAAMYRILARRQGLTEDALDQMLRGVDPATLAQAEERARYWPGLPPSADPAPQTREAPAVEPMPGNLDTVPVPLDDLTNPG</sequence>
<dbReference type="RefSeq" id="WP_264226607.1">
    <property type="nucleotide sequence ID" value="NZ_CP107716.1"/>
</dbReference>
<feature type="chain" id="PRO_5046054543" evidence="2">
    <location>
        <begin position="22"/>
        <end position="354"/>
    </location>
</feature>
<dbReference type="PANTHER" id="PTHR11102">
    <property type="entry name" value="SEL-1-LIKE PROTEIN"/>
    <property type="match status" value="1"/>
</dbReference>
<dbReference type="InterPro" id="IPR011990">
    <property type="entry name" value="TPR-like_helical_dom_sf"/>
</dbReference>
<feature type="region of interest" description="Disordered" evidence="1">
    <location>
        <begin position="314"/>
        <end position="354"/>
    </location>
</feature>
<proteinExistence type="predicted"/>
<accession>A0ABY6IUA5</accession>
<dbReference type="Pfam" id="PF08238">
    <property type="entry name" value="Sel1"/>
    <property type="match status" value="6"/>
</dbReference>
<reference evidence="3" key="1">
    <citation type="submission" date="2022-10" db="EMBL/GenBank/DDBJ databases">
        <title>YIM 151497 complete genome.</title>
        <authorList>
            <person name="Chen X."/>
        </authorList>
    </citation>
    <scope>NUCLEOTIDE SEQUENCE</scope>
    <source>
        <strain evidence="3">YIM 151497</strain>
    </source>
</reference>
<keyword evidence="4" id="KW-1185">Reference proteome</keyword>
<evidence type="ECO:0000313" key="4">
    <source>
        <dbReference type="Proteomes" id="UP001163882"/>
    </source>
</evidence>
<dbReference type="PANTHER" id="PTHR11102:SF160">
    <property type="entry name" value="ERAD-ASSOCIATED E3 UBIQUITIN-PROTEIN LIGASE COMPONENT HRD3"/>
    <property type="match status" value="1"/>
</dbReference>